<dbReference type="EC" id="3.6.4.-" evidence="7"/>
<comment type="similarity">
    <text evidence="7">Belongs to the DNA mismatch repair MutS family. MutS2 subfamily.</text>
</comment>
<dbReference type="PANTHER" id="PTHR48466">
    <property type="entry name" value="OS10G0509000 PROTEIN-RELATED"/>
    <property type="match status" value="1"/>
</dbReference>
<keyword evidence="7 10" id="KW-0255">Endonuclease</keyword>
<keyword evidence="3 7" id="KW-0378">Hydrolase</keyword>
<evidence type="ECO:0000256" key="1">
    <source>
        <dbReference type="ARBA" id="ARBA00022730"/>
    </source>
</evidence>
<dbReference type="GO" id="GO:0140664">
    <property type="term" value="F:ATP-dependent DNA damage sensor activity"/>
    <property type="evidence" value="ECO:0007669"/>
    <property type="project" value="InterPro"/>
</dbReference>
<sequence>MNERTLNLLEFPKVLDLLAKHAFSEPGREACLALRPHPDAYTVARENRVLGEAFAWFGDTGHKPADFPPLDGLFSVIEESRTHLDLDDLAGLKAVLAEARRALDEFGTPENAAQSGRDLRWPLLAGEAWAVKFPEKSWSGLRRCLSEQGHLKDESSPELMAARAGIREVHKQCIKKVKAYVLENNLTNYLQDDYVTISSDRYVLPLKSSYKTKLPGIIHDYSQTGETCYFEPIFLVDINNQAQEIRQEERAAEREVLRLLTSFARDEFDQLTACYDLLTRLDVLHAKAGLAEQLDASPLEVAPGAPIVLREVRHPLLAADPKAKATSLDIVLEEHHRGLVVSGGNAGGKTVCLKTLGLSALMAMSGLPVPAEEGSTLPLWDRLFVFMGDEQSLADHVSTFTAQIERLSGLLPSVGETTLVLLDEFGAGTDPAQGAALAQAVIEDLLERGATVAAATHFPALKVFALTDERVRAASVLFDPATKKPLYKLAFDQVGQSQALDAAREHGLPDSVLARAESILNPNLPEGVDPSRIMERLNELAVDREAEVANLRKERKKLKERETKLKERFEKEKDKLFEEVRAASRRILREWQDRKISHKQAMRELSEARDKVRDTSKDAAQDETRPGREVSFEDFEKGQAVRYLPWGKKAVVEELDPKKKLLKVDISGVSLWARPEDATPMEQGGAQPAARIAKQQDAAAVAGAGAMRVDLRGRRGDEAVAELSKIVDNALMRNVAHIEVVHGKGTGALRREVHSFLGHSPAVAGYELADEEHGGDGVTLVELR</sequence>
<dbReference type="EMBL" id="QMIE01000014">
    <property type="protein sequence ID" value="TVM15844.1"/>
    <property type="molecule type" value="Genomic_DNA"/>
</dbReference>
<dbReference type="Pfam" id="PF01713">
    <property type="entry name" value="Smr"/>
    <property type="match status" value="1"/>
</dbReference>
<dbReference type="InterPro" id="IPR002625">
    <property type="entry name" value="Smr_dom"/>
</dbReference>
<dbReference type="PANTHER" id="PTHR48466:SF2">
    <property type="entry name" value="OS10G0509000 PROTEIN"/>
    <property type="match status" value="1"/>
</dbReference>
<dbReference type="GO" id="GO:0016887">
    <property type="term" value="F:ATP hydrolysis activity"/>
    <property type="evidence" value="ECO:0007669"/>
    <property type="project" value="InterPro"/>
</dbReference>
<accession>A0A7M3MBZ8</accession>
<comment type="function">
    <text evidence="7">Acts as a ribosome collision sensor, splitting the ribosome into its 2 subunits. Detects stalled/collided 70S ribosomes which it binds and splits by an ATP-hydrolysis driven conformational change. Acts upstream of the ribosome quality control system (RQC), a ribosome-associated complex that mediates the extraction of incompletely synthesized nascent chains from stalled ribosomes and their subsequent degradation. Probably generates substrates for RQC.</text>
</comment>
<keyword evidence="5 7" id="KW-0694">RNA-binding</keyword>
<evidence type="ECO:0000259" key="9">
    <source>
        <dbReference type="PROSITE" id="PS50828"/>
    </source>
</evidence>
<dbReference type="GO" id="GO:0006298">
    <property type="term" value="P:mismatch repair"/>
    <property type="evidence" value="ECO:0007669"/>
    <property type="project" value="InterPro"/>
</dbReference>
<dbReference type="Proteomes" id="UP000448292">
    <property type="component" value="Unassembled WGS sequence"/>
</dbReference>
<protein>
    <recommendedName>
        <fullName evidence="7">Endonuclease MutS2</fullName>
        <ecNumber evidence="7">3.1.-.-</ecNumber>
    </recommendedName>
    <alternativeName>
        <fullName evidence="7">Ribosome-associated protein quality control-upstream factor</fullName>
        <shortName evidence="7">RQC-upstream factor</shortName>
        <shortName evidence="7">RqcU</shortName>
        <ecNumber evidence="7">3.6.4.-</ecNumber>
    </alternativeName>
</protein>
<dbReference type="Gene3D" id="3.40.50.300">
    <property type="entry name" value="P-loop containing nucleotide triphosphate hydrolases"/>
    <property type="match status" value="1"/>
</dbReference>
<comment type="function">
    <text evidence="7">Endonuclease that is involved in the suppression of homologous recombination and thus may have a key role in the control of bacterial genetic diversity.</text>
</comment>
<evidence type="ECO:0000256" key="8">
    <source>
        <dbReference type="SAM" id="MobiDB-lite"/>
    </source>
</evidence>
<dbReference type="GO" id="GO:0005524">
    <property type="term" value="F:ATP binding"/>
    <property type="evidence" value="ECO:0007669"/>
    <property type="project" value="UniProtKB-UniRule"/>
</dbReference>
<evidence type="ECO:0000256" key="5">
    <source>
        <dbReference type="ARBA" id="ARBA00022884"/>
    </source>
</evidence>
<feature type="domain" description="Smr" evidence="9">
    <location>
        <begin position="709"/>
        <end position="784"/>
    </location>
</feature>
<dbReference type="OrthoDB" id="9808166at2"/>
<dbReference type="InterPro" id="IPR000432">
    <property type="entry name" value="DNA_mismatch_repair_MutS_C"/>
</dbReference>
<evidence type="ECO:0000313" key="10">
    <source>
        <dbReference type="EMBL" id="TVM15844.1"/>
    </source>
</evidence>
<evidence type="ECO:0000256" key="3">
    <source>
        <dbReference type="ARBA" id="ARBA00022801"/>
    </source>
</evidence>
<dbReference type="HAMAP" id="MF_00092">
    <property type="entry name" value="MutS2"/>
    <property type="match status" value="1"/>
</dbReference>
<dbReference type="InterPro" id="IPR005747">
    <property type="entry name" value="MutS2"/>
</dbReference>
<evidence type="ECO:0000256" key="7">
    <source>
        <dbReference type="HAMAP-Rule" id="MF_00092"/>
    </source>
</evidence>
<evidence type="ECO:0000313" key="11">
    <source>
        <dbReference type="Proteomes" id="UP000448292"/>
    </source>
</evidence>
<proteinExistence type="inferred from homology"/>
<name>A0A7M3MBZ8_9BACT</name>
<keyword evidence="7" id="KW-0540">Nuclease</keyword>
<dbReference type="RefSeq" id="WP_144303885.1">
    <property type="nucleotide sequence ID" value="NZ_QMIE01000014.1"/>
</dbReference>
<dbReference type="SUPFAM" id="SSF48334">
    <property type="entry name" value="DNA repair protein MutS, domain III"/>
    <property type="match status" value="1"/>
</dbReference>
<gene>
    <name evidence="7" type="primary">mutS2</name>
    <name evidence="7" type="synonym">rqcU</name>
    <name evidence="10" type="ORF">DPQ33_14160</name>
</gene>
<dbReference type="PROSITE" id="PS50828">
    <property type="entry name" value="SMR"/>
    <property type="match status" value="1"/>
</dbReference>
<keyword evidence="1 7" id="KW-0699">rRNA-binding</keyword>
<keyword evidence="6 7" id="KW-0238">DNA-binding</keyword>
<dbReference type="InterPro" id="IPR027417">
    <property type="entry name" value="P-loop_NTPase"/>
</dbReference>
<evidence type="ECO:0000256" key="2">
    <source>
        <dbReference type="ARBA" id="ARBA00022741"/>
    </source>
</evidence>
<dbReference type="GO" id="GO:0045910">
    <property type="term" value="P:negative regulation of DNA recombination"/>
    <property type="evidence" value="ECO:0007669"/>
    <property type="project" value="InterPro"/>
</dbReference>
<comment type="subunit">
    <text evidence="7">Homodimer. Binds to stalled ribosomes, contacting rRNA.</text>
</comment>
<keyword evidence="4 7" id="KW-0067">ATP-binding</keyword>
<keyword evidence="11" id="KW-1185">Reference proteome</keyword>
<dbReference type="NCBIfam" id="TIGR01069">
    <property type="entry name" value="mutS2"/>
    <property type="match status" value="1"/>
</dbReference>
<dbReference type="AlphaFoldDB" id="A0A7M3MBZ8"/>
<feature type="binding site" evidence="7">
    <location>
        <begin position="343"/>
        <end position="350"/>
    </location>
    <ligand>
        <name>ATP</name>
        <dbReference type="ChEBI" id="CHEBI:30616"/>
    </ligand>
</feature>
<feature type="region of interest" description="Disordered" evidence="8">
    <location>
        <begin position="601"/>
        <end position="630"/>
    </location>
</feature>
<dbReference type="InterPro" id="IPR045076">
    <property type="entry name" value="MutS"/>
</dbReference>
<organism evidence="10 11">
    <name type="scientific">Oceanidesulfovibrio indonesiensis</name>
    <dbReference type="NCBI Taxonomy" id="54767"/>
    <lineage>
        <taxon>Bacteria</taxon>
        <taxon>Pseudomonadati</taxon>
        <taxon>Thermodesulfobacteriota</taxon>
        <taxon>Desulfovibrionia</taxon>
        <taxon>Desulfovibrionales</taxon>
        <taxon>Desulfovibrionaceae</taxon>
        <taxon>Oceanidesulfovibrio</taxon>
    </lineage>
</organism>
<dbReference type="SUPFAM" id="SSF160443">
    <property type="entry name" value="SMR domain-like"/>
    <property type="match status" value="1"/>
</dbReference>
<dbReference type="GO" id="GO:0072344">
    <property type="term" value="P:rescue of stalled ribosome"/>
    <property type="evidence" value="ECO:0007669"/>
    <property type="project" value="UniProtKB-UniRule"/>
</dbReference>
<dbReference type="Gene3D" id="3.30.1370.110">
    <property type="match status" value="1"/>
</dbReference>
<dbReference type="PIRSF" id="PIRSF005814">
    <property type="entry name" value="MutS_YshD"/>
    <property type="match status" value="1"/>
</dbReference>
<dbReference type="EC" id="3.1.-.-" evidence="7"/>
<dbReference type="SUPFAM" id="SSF52540">
    <property type="entry name" value="P-loop containing nucleoside triphosphate hydrolases"/>
    <property type="match status" value="1"/>
</dbReference>
<dbReference type="SMART" id="SM00534">
    <property type="entry name" value="MUTSac"/>
    <property type="match status" value="1"/>
</dbReference>
<dbReference type="GO" id="GO:0019843">
    <property type="term" value="F:rRNA binding"/>
    <property type="evidence" value="ECO:0007669"/>
    <property type="project" value="UniProtKB-UniRule"/>
</dbReference>
<dbReference type="SMART" id="SM00533">
    <property type="entry name" value="MUTSd"/>
    <property type="match status" value="1"/>
</dbReference>
<reference evidence="10 11" key="1">
    <citation type="submission" date="2018-06" db="EMBL/GenBank/DDBJ databases">
        <title>Complete genome of Desulfovibrio indonesiensis P37SLT.</title>
        <authorList>
            <person name="Crispim J.S."/>
            <person name="Vidigal P.M.P."/>
            <person name="Silva L.C.F."/>
            <person name="Laguardia C.N."/>
            <person name="Araujo L.C."/>
            <person name="Dias R.S."/>
            <person name="Sousa M.P."/>
            <person name="Paula S.O."/>
            <person name="Silva C."/>
        </authorList>
    </citation>
    <scope>NUCLEOTIDE SEQUENCE [LARGE SCALE GENOMIC DNA]</scope>
    <source>
        <strain evidence="10 11">P37SLT</strain>
    </source>
</reference>
<dbReference type="InterPro" id="IPR036063">
    <property type="entry name" value="Smr_dom_sf"/>
</dbReference>
<dbReference type="InterPro" id="IPR036187">
    <property type="entry name" value="DNA_mismatch_repair_MutS_sf"/>
</dbReference>
<dbReference type="Pfam" id="PF00488">
    <property type="entry name" value="MutS_V"/>
    <property type="match status" value="1"/>
</dbReference>
<dbReference type="GO" id="GO:0030983">
    <property type="term" value="F:mismatched DNA binding"/>
    <property type="evidence" value="ECO:0007669"/>
    <property type="project" value="InterPro"/>
</dbReference>
<evidence type="ECO:0000256" key="4">
    <source>
        <dbReference type="ARBA" id="ARBA00022840"/>
    </source>
</evidence>
<dbReference type="GO" id="GO:0043023">
    <property type="term" value="F:ribosomal large subunit binding"/>
    <property type="evidence" value="ECO:0007669"/>
    <property type="project" value="UniProtKB-UniRule"/>
</dbReference>
<evidence type="ECO:0000256" key="6">
    <source>
        <dbReference type="ARBA" id="ARBA00023125"/>
    </source>
</evidence>
<dbReference type="InterPro" id="IPR007696">
    <property type="entry name" value="DNA_mismatch_repair_MutS_core"/>
</dbReference>
<comment type="caution">
    <text evidence="10">The sequence shown here is derived from an EMBL/GenBank/DDBJ whole genome shotgun (WGS) entry which is preliminary data.</text>
</comment>
<keyword evidence="2 7" id="KW-0547">Nucleotide-binding</keyword>
<dbReference type="SMART" id="SM00463">
    <property type="entry name" value="SMR"/>
    <property type="match status" value="1"/>
</dbReference>
<dbReference type="PROSITE" id="PS00486">
    <property type="entry name" value="DNA_MISMATCH_REPAIR_2"/>
    <property type="match status" value="1"/>
</dbReference>
<dbReference type="GO" id="GO:0004519">
    <property type="term" value="F:endonuclease activity"/>
    <property type="evidence" value="ECO:0007669"/>
    <property type="project" value="UniProtKB-UniRule"/>
</dbReference>